<name>A0ACD6A236_AVESA</name>
<dbReference type="EnsemblPlants" id="AVESA.00010b.r2.7CG0669460.1">
    <property type="protein sequence ID" value="AVESA.00010b.r2.7CG0669460.1.CDS"/>
    <property type="gene ID" value="AVESA.00010b.r2.7CG0669460"/>
</dbReference>
<proteinExistence type="predicted"/>
<reference evidence="1" key="2">
    <citation type="submission" date="2025-09" db="UniProtKB">
        <authorList>
            <consortium name="EnsemblPlants"/>
        </authorList>
    </citation>
    <scope>IDENTIFICATION</scope>
</reference>
<keyword evidence="2" id="KW-1185">Reference proteome</keyword>
<dbReference type="Proteomes" id="UP001732700">
    <property type="component" value="Chromosome 7C"/>
</dbReference>
<accession>A0ACD6A236</accession>
<reference evidence="1" key="1">
    <citation type="submission" date="2021-05" db="EMBL/GenBank/DDBJ databases">
        <authorList>
            <person name="Scholz U."/>
            <person name="Mascher M."/>
            <person name="Fiebig A."/>
        </authorList>
    </citation>
    <scope>NUCLEOTIDE SEQUENCE [LARGE SCALE GENOMIC DNA]</scope>
</reference>
<sequence>MSKNHKLKEHLSPPEVEFLCEKIKSMSPEVQFLGERSNRVVQASPEVQFIGERIFTNVCNDMATISDDLYNAGLSLGSGIVSTGNKGKENMPPKRVVRPSHFLTSPFENNSKIIIGTHEMKIYETLTTLCNDPQYQEWIIDMNNCKVSLNQLGNSMKQNGWVEAWVINACCRKLFKDNHPRKSNKHFFFHTSAEYFLEKWPSEYMKNIWNKNVIKNFHAADSTKKLHLSERLNFPALYDDHWFVFAVDIKTQNFLFLYSLYGERSSLHQRVDDMLITNFLKTWNECDLKDMHFEKYGKVFPSLPKQKTRNDRGVFTIKYMQKYSQGTLSPVPFQQVTYPNPVLGLQLIHYTMTTTLRLKKWIS</sequence>
<organism evidence="1 2">
    <name type="scientific">Avena sativa</name>
    <name type="common">Oat</name>
    <dbReference type="NCBI Taxonomy" id="4498"/>
    <lineage>
        <taxon>Eukaryota</taxon>
        <taxon>Viridiplantae</taxon>
        <taxon>Streptophyta</taxon>
        <taxon>Embryophyta</taxon>
        <taxon>Tracheophyta</taxon>
        <taxon>Spermatophyta</taxon>
        <taxon>Magnoliopsida</taxon>
        <taxon>Liliopsida</taxon>
        <taxon>Poales</taxon>
        <taxon>Poaceae</taxon>
        <taxon>BOP clade</taxon>
        <taxon>Pooideae</taxon>
        <taxon>Poodae</taxon>
        <taxon>Poeae</taxon>
        <taxon>Poeae Chloroplast Group 1 (Aveneae type)</taxon>
        <taxon>Aveninae</taxon>
        <taxon>Avena</taxon>
    </lineage>
</organism>
<evidence type="ECO:0000313" key="2">
    <source>
        <dbReference type="Proteomes" id="UP001732700"/>
    </source>
</evidence>
<protein>
    <submittedName>
        <fullName evidence="1">Uncharacterized protein</fullName>
    </submittedName>
</protein>
<evidence type="ECO:0000313" key="1">
    <source>
        <dbReference type="EnsemblPlants" id="AVESA.00010b.r2.7CG0669460.1.CDS"/>
    </source>
</evidence>